<keyword evidence="4" id="KW-0593">Phospholipase A2 inhibitor</keyword>
<evidence type="ECO:0000313" key="7">
    <source>
        <dbReference type="EMBL" id="KAH0631441.1"/>
    </source>
</evidence>
<dbReference type="CDD" id="cd23588">
    <property type="entry name" value="TFP_LU_ECD_PLIG"/>
    <property type="match status" value="1"/>
</dbReference>
<comment type="similarity">
    <text evidence="2">Belongs to the CNF-like-inhibitor family.</text>
</comment>
<organism evidence="7 8">
    <name type="scientific">Phrynosoma platyrhinos</name>
    <name type="common">Desert horned lizard</name>
    <dbReference type="NCBI Taxonomy" id="52577"/>
    <lineage>
        <taxon>Eukaryota</taxon>
        <taxon>Metazoa</taxon>
        <taxon>Chordata</taxon>
        <taxon>Craniata</taxon>
        <taxon>Vertebrata</taxon>
        <taxon>Euteleostomi</taxon>
        <taxon>Lepidosauria</taxon>
        <taxon>Squamata</taxon>
        <taxon>Bifurcata</taxon>
        <taxon>Unidentata</taxon>
        <taxon>Episquamata</taxon>
        <taxon>Toxicofera</taxon>
        <taxon>Iguania</taxon>
        <taxon>Phrynosomatidae</taxon>
        <taxon>Phrynosomatinae</taxon>
        <taxon>Phrynosoma</taxon>
    </lineage>
</organism>
<dbReference type="Pfam" id="PF00021">
    <property type="entry name" value="UPAR_LY6"/>
    <property type="match status" value="1"/>
</dbReference>
<evidence type="ECO:0000256" key="3">
    <source>
        <dbReference type="ARBA" id="ARBA00022525"/>
    </source>
</evidence>
<sequence length="293" mass="31797">MGRGADSSARQLHPRITFQLHQKENSPFAIALKLNMTFSMETIMGLFFYSMLFTTGSSLKCEVCKAVGNNCTGKEVECHAKENACGTMWVDVRRGAFLECETCFATSSNCTGAWERCEADEDTCAFGITEKSQGGKTELTVEKGCHSSENCTSGWILVTFGKGEFIRKSANCCTEEDCSSAFSHWPLLNTTANGKRCPACFSLSKSCSPAIVNCTGSENYCLDLVTCTSYTETRIYLKGCTTESTCAGLQSGAWNIVDTDDKKVDCRPASQGSPLSGSLFSSIFGFLIMTVFS</sequence>
<reference evidence="7 8" key="1">
    <citation type="journal article" date="2022" name="Gigascience">
        <title>A chromosome-level genome assembly and annotation of the desert horned lizard, Phrynosoma platyrhinos, provides insight into chromosomal rearrangements among reptiles.</title>
        <authorList>
            <person name="Koochekian N."/>
            <person name="Ascanio A."/>
            <person name="Farleigh K."/>
            <person name="Card D.C."/>
            <person name="Schield D.R."/>
            <person name="Castoe T.A."/>
            <person name="Jezkova T."/>
        </authorList>
    </citation>
    <scope>NUCLEOTIDE SEQUENCE [LARGE SCALE GENOMIC DNA]</scope>
    <source>
        <strain evidence="7">NK-2021</strain>
    </source>
</reference>
<proteinExistence type="inferred from homology"/>
<evidence type="ECO:0000256" key="4">
    <source>
        <dbReference type="ARBA" id="ARBA00023005"/>
    </source>
</evidence>
<gene>
    <name evidence="7" type="ORF">JD844_005767</name>
</gene>
<comment type="caution">
    <text evidence="7">The sequence shown here is derived from an EMBL/GenBank/DDBJ whole genome shotgun (WGS) entry which is preliminary data.</text>
</comment>
<dbReference type="Gene3D" id="2.10.60.10">
    <property type="entry name" value="CD59"/>
    <property type="match status" value="2"/>
</dbReference>
<evidence type="ECO:0000259" key="6">
    <source>
        <dbReference type="SMART" id="SM00134"/>
    </source>
</evidence>
<dbReference type="Proteomes" id="UP000826234">
    <property type="component" value="Unassembled WGS sequence"/>
</dbReference>
<evidence type="ECO:0000256" key="5">
    <source>
        <dbReference type="ARBA" id="ARBA00023157"/>
    </source>
</evidence>
<dbReference type="PANTHER" id="PTHR20914">
    <property type="entry name" value="LY6/PLAUR DOMAIN-CONTAINING PROTEIN 8"/>
    <property type="match status" value="1"/>
</dbReference>
<dbReference type="InterPro" id="IPR050918">
    <property type="entry name" value="CNF-like_PLA2_Inhibitor"/>
</dbReference>
<dbReference type="Pfam" id="PF02988">
    <property type="entry name" value="PLA2_inh"/>
    <property type="match status" value="2"/>
</dbReference>
<evidence type="ECO:0000256" key="1">
    <source>
        <dbReference type="ARBA" id="ARBA00004613"/>
    </source>
</evidence>
<accession>A0ABQ7TPD4</accession>
<name>A0ABQ7TPD4_PHRPL</name>
<evidence type="ECO:0000313" key="8">
    <source>
        <dbReference type="Proteomes" id="UP000826234"/>
    </source>
</evidence>
<dbReference type="InterPro" id="IPR016054">
    <property type="entry name" value="LY6_UPA_recep-like"/>
</dbReference>
<keyword evidence="3" id="KW-0964">Secreted</keyword>
<evidence type="ECO:0000256" key="2">
    <source>
        <dbReference type="ARBA" id="ARBA00006570"/>
    </source>
</evidence>
<protein>
    <recommendedName>
        <fullName evidence="6">UPAR/Ly6 domain-containing protein</fullName>
    </recommendedName>
</protein>
<dbReference type="SMART" id="SM00134">
    <property type="entry name" value="LU"/>
    <property type="match status" value="1"/>
</dbReference>
<dbReference type="InterPro" id="IPR045860">
    <property type="entry name" value="Snake_toxin-like_sf"/>
</dbReference>
<keyword evidence="5" id="KW-1015">Disulfide bond</keyword>
<dbReference type="InterPro" id="IPR004126">
    <property type="entry name" value="PLipase_A2_inh_N"/>
</dbReference>
<feature type="domain" description="UPAR/Ly6" evidence="6">
    <location>
        <begin position="98"/>
        <end position="188"/>
    </location>
</feature>
<dbReference type="SUPFAM" id="SSF57302">
    <property type="entry name" value="Snake toxin-like"/>
    <property type="match status" value="2"/>
</dbReference>
<dbReference type="EMBL" id="JAIPUX010000035">
    <property type="protein sequence ID" value="KAH0631441.1"/>
    <property type="molecule type" value="Genomic_DNA"/>
</dbReference>
<dbReference type="PANTHER" id="PTHR20914:SF30">
    <property type="entry name" value="LY6_PLAUR DOMAIN CONTAINING 9"/>
    <property type="match status" value="1"/>
</dbReference>
<comment type="subcellular location">
    <subcellularLocation>
        <location evidence="1">Secreted</location>
    </subcellularLocation>
</comment>
<keyword evidence="8" id="KW-1185">Reference proteome</keyword>
<dbReference type="CDD" id="cd23572">
    <property type="entry name" value="TFP_LU_ECD_PINLYP_rpt2"/>
    <property type="match status" value="1"/>
</dbReference>